<evidence type="ECO:0000313" key="7">
    <source>
        <dbReference type="Proteomes" id="UP001280581"/>
    </source>
</evidence>
<comment type="caution">
    <text evidence="6">The sequence shown here is derived from an EMBL/GenBank/DDBJ whole genome shotgun (WGS) entry which is preliminary data.</text>
</comment>
<feature type="transmembrane region" description="Helical" evidence="5">
    <location>
        <begin position="58"/>
        <end position="79"/>
    </location>
</feature>
<keyword evidence="3 5" id="KW-1133">Transmembrane helix</keyword>
<evidence type="ECO:0000256" key="1">
    <source>
        <dbReference type="ARBA" id="ARBA00004141"/>
    </source>
</evidence>
<sequence length="312" mass="34499">MSDRPQAPEWCTSVTPECPVDATVYGYYPSLPWNAFFAATFGLAFILQLLLGIRYKTYTYMIGVGLGCLGELIGYIGRIMLHDNPYSDTGFTIQIVLLIFSPAFLAAGIYLTLKHIVLSFGERWSRLRPAWYTYIFIACDITSLVLQSAGGAMAATAEDGDTKTLDAGTDIMIGGIIFQVVVLAIFALFVLEYGIRTYRHREELSDSAVELWASTKFKMFCGAVVTAYVGILVRCIYRIPELMGGWANELMRNEAEFIALEGWMILITVVAQTAFHPGWFFPALGGTLFKKNKGGEKGSSVSESEVEMVARV</sequence>
<feature type="transmembrane region" description="Helical" evidence="5">
    <location>
        <begin position="31"/>
        <end position="51"/>
    </location>
</feature>
<keyword evidence="4 5" id="KW-0472">Membrane</keyword>
<evidence type="ECO:0008006" key="8">
    <source>
        <dbReference type="Google" id="ProtNLM"/>
    </source>
</evidence>
<dbReference type="Proteomes" id="UP001280581">
    <property type="component" value="Unassembled WGS sequence"/>
</dbReference>
<comment type="subcellular location">
    <subcellularLocation>
        <location evidence="1">Membrane</location>
        <topology evidence="1">Multi-pass membrane protein</topology>
    </subcellularLocation>
</comment>
<dbReference type="PANTHER" id="PTHR31465">
    <property type="entry name" value="PROTEIN RTA1-RELATED"/>
    <property type="match status" value="1"/>
</dbReference>
<feature type="transmembrane region" description="Helical" evidence="5">
    <location>
        <begin position="220"/>
        <end position="240"/>
    </location>
</feature>
<feature type="transmembrane region" description="Helical" evidence="5">
    <location>
        <begin position="171"/>
        <end position="191"/>
    </location>
</feature>
<organism evidence="6 7">
    <name type="scientific">Pseudopithomyces chartarum</name>
    <dbReference type="NCBI Taxonomy" id="1892770"/>
    <lineage>
        <taxon>Eukaryota</taxon>
        <taxon>Fungi</taxon>
        <taxon>Dikarya</taxon>
        <taxon>Ascomycota</taxon>
        <taxon>Pezizomycotina</taxon>
        <taxon>Dothideomycetes</taxon>
        <taxon>Pleosporomycetidae</taxon>
        <taxon>Pleosporales</taxon>
        <taxon>Massarineae</taxon>
        <taxon>Didymosphaeriaceae</taxon>
        <taxon>Pseudopithomyces</taxon>
    </lineage>
</organism>
<evidence type="ECO:0000256" key="4">
    <source>
        <dbReference type="ARBA" id="ARBA00023136"/>
    </source>
</evidence>
<gene>
    <name evidence="6" type="ORF">GRF29_69g205412</name>
</gene>
<dbReference type="InterPro" id="IPR007568">
    <property type="entry name" value="RTA1"/>
</dbReference>
<evidence type="ECO:0000256" key="5">
    <source>
        <dbReference type="SAM" id="Phobius"/>
    </source>
</evidence>
<dbReference type="EMBL" id="WVTA01000006">
    <property type="protein sequence ID" value="KAK3208941.1"/>
    <property type="molecule type" value="Genomic_DNA"/>
</dbReference>
<dbReference type="GO" id="GO:0005886">
    <property type="term" value="C:plasma membrane"/>
    <property type="evidence" value="ECO:0007669"/>
    <property type="project" value="TreeGrafter"/>
</dbReference>
<feature type="transmembrane region" description="Helical" evidence="5">
    <location>
        <begin position="131"/>
        <end position="151"/>
    </location>
</feature>
<reference evidence="6 7" key="1">
    <citation type="submission" date="2021-02" db="EMBL/GenBank/DDBJ databases">
        <title>Genome assembly of Pseudopithomyces chartarum.</title>
        <authorList>
            <person name="Jauregui R."/>
            <person name="Singh J."/>
            <person name="Voisey C."/>
        </authorList>
    </citation>
    <scope>NUCLEOTIDE SEQUENCE [LARGE SCALE GENOMIC DNA]</scope>
    <source>
        <strain evidence="6 7">AGR01</strain>
    </source>
</reference>
<dbReference type="AlphaFoldDB" id="A0AAN6RGW0"/>
<keyword evidence="7" id="KW-1185">Reference proteome</keyword>
<keyword evidence="2 5" id="KW-0812">Transmembrane</keyword>
<evidence type="ECO:0000256" key="2">
    <source>
        <dbReference type="ARBA" id="ARBA00022692"/>
    </source>
</evidence>
<dbReference type="PANTHER" id="PTHR31465:SF8">
    <property type="entry name" value="DOMAIN PROTEIN, PUTATIVE (AFU_ORTHOLOGUE AFUA_6G14140)-RELATED"/>
    <property type="match status" value="1"/>
</dbReference>
<dbReference type="Pfam" id="PF04479">
    <property type="entry name" value="RTA1"/>
    <property type="match status" value="1"/>
</dbReference>
<accession>A0AAN6RGW0</accession>
<feature type="transmembrane region" description="Helical" evidence="5">
    <location>
        <begin position="91"/>
        <end position="111"/>
    </location>
</feature>
<dbReference type="GO" id="GO:0000324">
    <property type="term" value="C:fungal-type vacuole"/>
    <property type="evidence" value="ECO:0007669"/>
    <property type="project" value="TreeGrafter"/>
</dbReference>
<evidence type="ECO:0000313" key="6">
    <source>
        <dbReference type="EMBL" id="KAK3208941.1"/>
    </source>
</evidence>
<protein>
    <recommendedName>
        <fullName evidence="8">Sphingoid long-chain base transporter RSB1</fullName>
    </recommendedName>
</protein>
<evidence type="ECO:0000256" key="3">
    <source>
        <dbReference type="ARBA" id="ARBA00022989"/>
    </source>
</evidence>
<name>A0AAN6RGW0_9PLEO</name>
<proteinExistence type="predicted"/>
<feature type="transmembrane region" description="Helical" evidence="5">
    <location>
        <begin position="260"/>
        <end position="281"/>
    </location>
</feature>